<organism evidence="2 3">
    <name type="scientific">Clostridium tanneri</name>
    <dbReference type="NCBI Taxonomy" id="3037988"/>
    <lineage>
        <taxon>Bacteria</taxon>
        <taxon>Bacillati</taxon>
        <taxon>Bacillota</taxon>
        <taxon>Clostridia</taxon>
        <taxon>Eubacteriales</taxon>
        <taxon>Clostridiaceae</taxon>
        <taxon>Clostridium</taxon>
    </lineage>
</organism>
<dbReference type="GO" id="GO:0016787">
    <property type="term" value="F:hydrolase activity"/>
    <property type="evidence" value="ECO:0007669"/>
    <property type="project" value="UniProtKB-KW"/>
</dbReference>
<comment type="caution">
    <text evidence="2">The sequence shown here is derived from an EMBL/GenBank/DDBJ whole genome shotgun (WGS) entry which is preliminary data.</text>
</comment>
<dbReference type="Pfam" id="PF01156">
    <property type="entry name" value="IU_nuc_hydro"/>
    <property type="match status" value="1"/>
</dbReference>
<proteinExistence type="predicted"/>
<protein>
    <submittedName>
        <fullName evidence="2">Nucleoside hydrolase</fullName>
    </submittedName>
</protein>
<dbReference type="PANTHER" id="PTHR46190:SF1">
    <property type="entry name" value="SI:CH211-201H21.5"/>
    <property type="match status" value="1"/>
</dbReference>
<dbReference type="Gene3D" id="3.90.245.10">
    <property type="entry name" value="Ribonucleoside hydrolase-like"/>
    <property type="match status" value="1"/>
</dbReference>
<dbReference type="InterPro" id="IPR001910">
    <property type="entry name" value="Inosine/uridine_hydrolase_dom"/>
</dbReference>
<reference evidence="2 3" key="1">
    <citation type="submission" date="2023-04" db="EMBL/GenBank/DDBJ databases">
        <title>Clostridium tannerae sp. nov., isolated from the fecal material of an alpaca.</title>
        <authorList>
            <person name="Miller S."/>
            <person name="Hendry M."/>
            <person name="King J."/>
            <person name="Sankaranarayanan K."/>
            <person name="Lawson P.A."/>
        </authorList>
    </citation>
    <scope>NUCLEOTIDE SEQUENCE [LARGE SCALE GENOMIC DNA]</scope>
    <source>
        <strain evidence="2 3">A1-XYC3</strain>
    </source>
</reference>
<evidence type="ECO:0000259" key="1">
    <source>
        <dbReference type="Pfam" id="PF01156"/>
    </source>
</evidence>
<dbReference type="EMBL" id="JARUJP010000035">
    <property type="protein sequence ID" value="MDW8802997.1"/>
    <property type="molecule type" value="Genomic_DNA"/>
</dbReference>
<evidence type="ECO:0000313" key="3">
    <source>
        <dbReference type="Proteomes" id="UP001281656"/>
    </source>
</evidence>
<accession>A0ABU4JXV9</accession>
<dbReference type="PANTHER" id="PTHR46190">
    <property type="entry name" value="SI:CH211-201H21.5-RELATED"/>
    <property type="match status" value="1"/>
</dbReference>
<dbReference type="InterPro" id="IPR052775">
    <property type="entry name" value="IUN_hydrolase"/>
</dbReference>
<sequence length="289" mass="32903">MKKVIYDCDNTMGMPDRDVDDGLALLYLIGREDIQLEGVTTTYGNSSLEEVFKNTENMFKELNIKGVPLIKGANSSENRQSEAAEFLAKEAAKNPGEITLLATGALTNLYGAYELDNNFFNNLKHIVLMGGITEPLIINGVNLDELNFSCDPFATYKVLNSGCDITILTGHTCLQGFFGEEQLNRLKSKKKHFICDYIRRNIEPWYVFVEKNFGVWGFYNWDIVSAVYITNPELFEDNYKFIISTEEDLRKGYLKISSDNVDSLKQNIPTNIKDVDKFKEIIFNAWETL</sequence>
<gene>
    <name evidence="2" type="ORF">P8V03_17815</name>
</gene>
<feature type="domain" description="Inosine/uridine-preferring nucleoside hydrolase" evidence="1">
    <location>
        <begin position="4"/>
        <end position="276"/>
    </location>
</feature>
<evidence type="ECO:0000313" key="2">
    <source>
        <dbReference type="EMBL" id="MDW8802997.1"/>
    </source>
</evidence>
<dbReference type="InterPro" id="IPR036452">
    <property type="entry name" value="Ribo_hydro-like"/>
</dbReference>
<dbReference type="RefSeq" id="WP_318799194.1">
    <property type="nucleotide sequence ID" value="NZ_JARUJP010000035.1"/>
</dbReference>
<dbReference type="Proteomes" id="UP001281656">
    <property type="component" value="Unassembled WGS sequence"/>
</dbReference>
<keyword evidence="2" id="KW-0378">Hydrolase</keyword>
<dbReference type="SUPFAM" id="SSF53590">
    <property type="entry name" value="Nucleoside hydrolase"/>
    <property type="match status" value="1"/>
</dbReference>
<keyword evidence="3" id="KW-1185">Reference proteome</keyword>
<name>A0ABU4JXV9_9CLOT</name>